<comment type="caution">
    <text evidence="1">The sequence shown here is derived from an EMBL/GenBank/DDBJ whole genome shotgun (WGS) entry which is preliminary data.</text>
</comment>
<keyword evidence="1" id="KW-0496">Mitochondrion</keyword>
<reference evidence="1" key="1">
    <citation type="journal article" date="2015" name="Genome Biol. Evol.">
        <title>Organellar Genomes of White Spruce (Picea glauca): Assembly and Annotation.</title>
        <authorList>
            <person name="Jackman S.D."/>
            <person name="Warren R.L."/>
            <person name="Gibb E.A."/>
            <person name="Vandervalk B.P."/>
            <person name="Mohamadi H."/>
            <person name="Chu J."/>
            <person name="Raymond A."/>
            <person name="Pleasance S."/>
            <person name="Coope R."/>
            <person name="Wildung M.R."/>
            <person name="Ritland C.E."/>
            <person name="Bousquet J."/>
            <person name="Jones S.J."/>
            <person name="Bohlmann J."/>
            <person name="Birol I."/>
        </authorList>
    </citation>
    <scope>NUCLEOTIDE SEQUENCE [LARGE SCALE GENOMIC DNA]</scope>
    <source>
        <tissue evidence="1">Flushing bud</tissue>
    </source>
</reference>
<organism evidence="1">
    <name type="scientific">Picea glauca</name>
    <name type="common">White spruce</name>
    <name type="synonym">Pinus glauca</name>
    <dbReference type="NCBI Taxonomy" id="3330"/>
    <lineage>
        <taxon>Eukaryota</taxon>
        <taxon>Viridiplantae</taxon>
        <taxon>Streptophyta</taxon>
        <taxon>Embryophyta</taxon>
        <taxon>Tracheophyta</taxon>
        <taxon>Spermatophyta</taxon>
        <taxon>Pinopsida</taxon>
        <taxon>Pinidae</taxon>
        <taxon>Conifers I</taxon>
        <taxon>Pinales</taxon>
        <taxon>Pinaceae</taxon>
        <taxon>Picea</taxon>
    </lineage>
</organism>
<proteinExistence type="predicted"/>
<geneLocation type="mitochondrion" evidence="1"/>
<dbReference type="EMBL" id="LKAM01000002">
    <property type="protein sequence ID" value="KUM49515.1"/>
    <property type="molecule type" value="Genomic_DNA"/>
</dbReference>
<accession>A0A101M269</accession>
<name>A0A101M269_PICGL</name>
<dbReference type="AlphaFoldDB" id="A0A101M269"/>
<protein>
    <submittedName>
        <fullName evidence="1">Uncharacterized protein</fullName>
    </submittedName>
</protein>
<sequence>MSAGKQTTNGTNLHLVGYLYNEEREAAVTPDQSSRKEYAAEYLSHSVYLIGGGIEYRSLDHIGEGRFSGSLTLLIMPGEYARHSITHRGRGLFHVRLAGRFLRSSGCE</sequence>
<gene>
    <name evidence="1" type="ORF">ABT39_MTgene2740</name>
</gene>
<evidence type="ECO:0000313" key="1">
    <source>
        <dbReference type="EMBL" id="KUM49515.1"/>
    </source>
</evidence>